<gene>
    <name evidence="2" type="ORF">C5615_32700</name>
</gene>
<organism evidence="2 3">
    <name type="scientific">Burkholderia cepacia</name>
    <name type="common">Pseudomonas cepacia</name>
    <dbReference type="NCBI Taxonomy" id="292"/>
    <lineage>
        <taxon>Bacteria</taxon>
        <taxon>Pseudomonadati</taxon>
        <taxon>Pseudomonadota</taxon>
        <taxon>Betaproteobacteria</taxon>
        <taxon>Burkholderiales</taxon>
        <taxon>Burkholderiaceae</taxon>
        <taxon>Burkholderia</taxon>
        <taxon>Burkholderia cepacia complex</taxon>
    </lineage>
</organism>
<dbReference type="RefSeq" id="WP_105393209.1">
    <property type="nucleotide sequence ID" value="NZ_PUIQ01000062.1"/>
</dbReference>
<feature type="transmembrane region" description="Helical" evidence="1">
    <location>
        <begin position="93"/>
        <end position="115"/>
    </location>
</feature>
<dbReference type="EMBL" id="PUIQ01000062">
    <property type="protein sequence ID" value="PQP10827.1"/>
    <property type="molecule type" value="Genomic_DNA"/>
</dbReference>
<keyword evidence="1" id="KW-0472">Membrane</keyword>
<feature type="transmembrane region" description="Helical" evidence="1">
    <location>
        <begin position="135"/>
        <end position="159"/>
    </location>
</feature>
<feature type="transmembrane region" description="Helical" evidence="1">
    <location>
        <begin position="66"/>
        <end position="86"/>
    </location>
</feature>
<evidence type="ECO:0008006" key="4">
    <source>
        <dbReference type="Google" id="ProtNLM"/>
    </source>
</evidence>
<evidence type="ECO:0000313" key="2">
    <source>
        <dbReference type="EMBL" id="PQP10827.1"/>
    </source>
</evidence>
<keyword evidence="1" id="KW-1133">Transmembrane helix</keyword>
<feature type="transmembrane region" description="Helical" evidence="1">
    <location>
        <begin position="21"/>
        <end position="46"/>
    </location>
</feature>
<name>A0A2S8I7Q9_BURCE</name>
<proteinExistence type="predicted"/>
<keyword evidence="1" id="KW-0812">Transmembrane</keyword>
<dbReference type="Proteomes" id="UP000238206">
    <property type="component" value="Unassembled WGS sequence"/>
</dbReference>
<sequence>MNTQSQVDVSITHTAIRCGRNLALGLFSLAAVIAFALALPVVIPWVSTTWYGWARILTLDYTTLVPATWVDWSGLIIAMWATCVAVKLGARNAFAIAAIVTLLFGVIPANCAIAAMTMEWTAPVASGHTYFELAAYATAFLVTLVGATSPVFALFIALAGSD</sequence>
<protein>
    <recommendedName>
        <fullName evidence="4">Transmembrane protein</fullName>
    </recommendedName>
</protein>
<evidence type="ECO:0000313" key="3">
    <source>
        <dbReference type="Proteomes" id="UP000238206"/>
    </source>
</evidence>
<evidence type="ECO:0000256" key="1">
    <source>
        <dbReference type="SAM" id="Phobius"/>
    </source>
</evidence>
<dbReference type="AlphaFoldDB" id="A0A2S8I7Q9"/>
<reference evidence="2 3" key="1">
    <citation type="submission" date="2018-02" db="EMBL/GenBank/DDBJ databases">
        <title>Draft genome sequencing of Burkholderia cepacia Y14-15.</title>
        <authorList>
            <person name="Zheng B.-X."/>
        </authorList>
    </citation>
    <scope>NUCLEOTIDE SEQUENCE [LARGE SCALE GENOMIC DNA]</scope>
    <source>
        <strain evidence="2 3">Y14-15</strain>
    </source>
</reference>
<comment type="caution">
    <text evidence="2">The sequence shown here is derived from an EMBL/GenBank/DDBJ whole genome shotgun (WGS) entry which is preliminary data.</text>
</comment>
<accession>A0A2S8I7Q9</accession>